<name>A0A1V6U406_9EURO</name>
<feature type="transmembrane region" description="Helical" evidence="1">
    <location>
        <begin position="340"/>
        <end position="360"/>
    </location>
</feature>
<comment type="caution">
    <text evidence="2">The sequence shown here is derived from an EMBL/GenBank/DDBJ whole genome shotgun (WGS) entry which is preliminary data.</text>
</comment>
<protein>
    <submittedName>
        <fullName evidence="2">Uncharacterized protein</fullName>
    </submittedName>
</protein>
<dbReference type="OrthoDB" id="5295335at2759"/>
<reference evidence="3" key="1">
    <citation type="journal article" date="2017" name="Nat. Microbiol.">
        <title>Global analysis of biosynthetic gene clusters reveals vast potential of secondary metabolite production in Penicillium species.</title>
        <authorList>
            <person name="Nielsen J.C."/>
            <person name="Grijseels S."/>
            <person name="Prigent S."/>
            <person name="Ji B."/>
            <person name="Dainat J."/>
            <person name="Nielsen K.F."/>
            <person name="Frisvad J.C."/>
            <person name="Workman M."/>
            <person name="Nielsen J."/>
        </authorList>
    </citation>
    <scope>NUCLEOTIDE SEQUENCE [LARGE SCALE GENOMIC DNA]</scope>
    <source>
        <strain evidence="3">IBT 14082</strain>
    </source>
</reference>
<keyword evidence="1" id="KW-0812">Transmembrane</keyword>
<evidence type="ECO:0000313" key="2">
    <source>
        <dbReference type="EMBL" id="OQE33000.1"/>
    </source>
</evidence>
<keyword evidence="1" id="KW-0472">Membrane</keyword>
<gene>
    <name evidence="2" type="ORF">PENFLA_c001G06539</name>
</gene>
<evidence type="ECO:0000313" key="3">
    <source>
        <dbReference type="Proteomes" id="UP000191342"/>
    </source>
</evidence>
<keyword evidence="1" id="KW-1133">Transmembrane helix</keyword>
<dbReference type="Proteomes" id="UP000191342">
    <property type="component" value="Unassembled WGS sequence"/>
</dbReference>
<feature type="transmembrane region" description="Helical" evidence="1">
    <location>
        <begin position="310"/>
        <end position="334"/>
    </location>
</feature>
<organism evidence="2 3">
    <name type="scientific">Penicillium flavigenum</name>
    <dbReference type="NCBI Taxonomy" id="254877"/>
    <lineage>
        <taxon>Eukaryota</taxon>
        <taxon>Fungi</taxon>
        <taxon>Dikarya</taxon>
        <taxon>Ascomycota</taxon>
        <taxon>Pezizomycotina</taxon>
        <taxon>Eurotiomycetes</taxon>
        <taxon>Eurotiomycetidae</taxon>
        <taxon>Eurotiales</taxon>
        <taxon>Aspergillaceae</taxon>
        <taxon>Penicillium</taxon>
    </lineage>
</organism>
<accession>A0A1V6U406</accession>
<sequence>MSDQGGVFGAFGAVLGYIGAEAATDIWFSSLLWPQRSFSHLTLRSIPTLALLMPMGGPLHKAALSTFDIANAQGLLKGAREGHMLGTSFFKQTDWTYTIPGTASSEPRAARNCMWARALHYMPLPAEKPGSLTGLSPSTTGAAIEKGILPPADNGCIPLRAKVAVYHLIFTPATAEDKASQMAFVRENCGRPGSHVYLSIFIAELSGIIIFAVIYAIGRSLWCLIWLAPLLLRLLSAFFALDREPLTPISSSISSPSTTPTTEAESPRDFVLHFPQSQGGDLMLFTGLSALVQQFFRHYGHPVRNRTREILQLCIIALFAAQFPLGLLASTLWMPPLVQYAWTCYQLYIVMTMHIVRYTSFGRDTSTESKIADYLADRPAILFGEKRHGPETVKVSLIATYHARHQEGRDCLERLVRR</sequence>
<dbReference type="AlphaFoldDB" id="A0A1V6U406"/>
<feature type="transmembrane region" description="Helical" evidence="1">
    <location>
        <begin position="196"/>
        <end position="218"/>
    </location>
</feature>
<feature type="transmembrane region" description="Helical" evidence="1">
    <location>
        <begin position="224"/>
        <end position="241"/>
    </location>
</feature>
<feature type="transmembrane region" description="Helical" evidence="1">
    <location>
        <begin position="6"/>
        <end position="28"/>
    </location>
</feature>
<keyword evidence="3" id="KW-1185">Reference proteome</keyword>
<proteinExistence type="predicted"/>
<dbReference type="EMBL" id="MLQL01000001">
    <property type="protein sequence ID" value="OQE33000.1"/>
    <property type="molecule type" value="Genomic_DNA"/>
</dbReference>
<dbReference type="STRING" id="254877.A0A1V6U406"/>
<evidence type="ECO:0000256" key="1">
    <source>
        <dbReference type="SAM" id="Phobius"/>
    </source>
</evidence>